<reference evidence="1" key="1">
    <citation type="submission" date="2024-02" db="EMBL/GenBank/DDBJ databases">
        <title>Metagenome Assembled Genome of Zalaria obscura JY119.</title>
        <authorList>
            <person name="Vighnesh L."/>
            <person name="Jagadeeshwari U."/>
            <person name="Venkata Ramana C."/>
            <person name="Sasikala C."/>
        </authorList>
    </citation>
    <scope>NUCLEOTIDE SEQUENCE</scope>
    <source>
        <strain evidence="1">JY119</strain>
    </source>
</reference>
<dbReference type="EMBL" id="JAMKPW020000043">
    <property type="protein sequence ID" value="KAK8194363.1"/>
    <property type="molecule type" value="Genomic_DNA"/>
</dbReference>
<evidence type="ECO:0000313" key="2">
    <source>
        <dbReference type="Proteomes" id="UP001320706"/>
    </source>
</evidence>
<proteinExistence type="predicted"/>
<protein>
    <submittedName>
        <fullName evidence="1">Uncharacterized protein</fullName>
    </submittedName>
</protein>
<dbReference type="Proteomes" id="UP001320706">
    <property type="component" value="Unassembled WGS sequence"/>
</dbReference>
<organism evidence="1 2">
    <name type="scientific">Zalaria obscura</name>
    <dbReference type="NCBI Taxonomy" id="2024903"/>
    <lineage>
        <taxon>Eukaryota</taxon>
        <taxon>Fungi</taxon>
        <taxon>Dikarya</taxon>
        <taxon>Ascomycota</taxon>
        <taxon>Pezizomycotina</taxon>
        <taxon>Dothideomycetes</taxon>
        <taxon>Dothideomycetidae</taxon>
        <taxon>Dothideales</taxon>
        <taxon>Zalariaceae</taxon>
        <taxon>Zalaria</taxon>
    </lineage>
</organism>
<comment type="caution">
    <text evidence="1">The sequence shown here is derived from an EMBL/GenBank/DDBJ whole genome shotgun (WGS) entry which is preliminary data.</text>
</comment>
<evidence type="ECO:0000313" key="1">
    <source>
        <dbReference type="EMBL" id="KAK8194363.1"/>
    </source>
</evidence>
<keyword evidence="2" id="KW-1185">Reference proteome</keyword>
<name>A0ACC3S7Q5_9PEZI</name>
<sequence length="236" mass="25035">MPPPHPNSYTLPPTQHIPSSPLPLLHYASALPSPVTKPTARAFLEANSWLQGGVFKHYPTPHFHSNTHECYAVVAGESTFLLGKGPIDEDVDVEEDREGEREGQSEKKGNWPGVTISVKTGDVVVNPAGVAHSCLESSPDFEYIGVYPEGSPHWDNNWCKAGAEETAQKAATARAVPIPATDPVFGLDGPLVRLWREAAGLAESTDSSADAGVVPPVDMPGSLTQSLRGLVQAGSA</sequence>
<accession>A0ACC3S7Q5</accession>
<gene>
    <name evidence="1" type="ORF">M8818_007553</name>
</gene>